<dbReference type="EC" id="2.7.11.1" evidence="3"/>
<reference evidence="26" key="1">
    <citation type="submission" date="2021-01" db="EMBL/GenBank/DDBJ databases">
        <title>Adiantum capillus-veneris genome.</title>
        <authorList>
            <person name="Fang Y."/>
            <person name="Liao Q."/>
        </authorList>
    </citation>
    <scope>NUCLEOTIDE SEQUENCE</scope>
    <source>
        <strain evidence="26">H3</strain>
        <tissue evidence="26">Leaf</tissue>
    </source>
</reference>
<feature type="compositionally biased region" description="Polar residues" evidence="23">
    <location>
        <begin position="785"/>
        <end position="794"/>
    </location>
</feature>
<keyword evidence="7" id="KW-0597">Phosphoprotein</keyword>
<dbReference type="Proteomes" id="UP000886520">
    <property type="component" value="Chromosome 9"/>
</dbReference>
<evidence type="ECO:0000256" key="3">
    <source>
        <dbReference type="ARBA" id="ARBA00012513"/>
    </source>
</evidence>
<evidence type="ECO:0000256" key="21">
    <source>
        <dbReference type="ARBA" id="ARBA00048679"/>
    </source>
</evidence>
<dbReference type="AlphaFoldDB" id="A0A9D4ZHR9"/>
<dbReference type="SMART" id="SM00369">
    <property type="entry name" value="LRR_TYP"/>
    <property type="match status" value="9"/>
</dbReference>
<keyword evidence="9" id="KW-0808">Transferase</keyword>
<comment type="subcellular location">
    <subcellularLocation>
        <location evidence="1">Cell membrane</location>
        <topology evidence="1">Single-pass type I membrane protein</topology>
    </subcellularLocation>
</comment>
<evidence type="ECO:0000256" key="17">
    <source>
        <dbReference type="ARBA" id="ARBA00023136"/>
    </source>
</evidence>
<dbReference type="Pfam" id="PF08263">
    <property type="entry name" value="LRRNT_2"/>
    <property type="match status" value="1"/>
</dbReference>
<evidence type="ECO:0000256" key="12">
    <source>
        <dbReference type="ARBA" id="ARBA00022737"/>
    </source>
</evidence>
<protein>
    <recommendedName>
        <fullName evidence="3">non-specific serine/threonine protein kinase</fullName>
        <ecNumber evidence="3">2.7.11.1</ecNumber>
    </recommendedName>
</protein>
<comment type="similarity">
    <text evidence="2">Belongs to the protein kinase superfamily. Ser/Thr protein kinase family.</text>
</comment>
<keyword evidence="27" id="KW-1185">Reference proteome</keyword>
<dbReference type="InterPro" id="IPR032675">
    <property type="entry name" value="LRR_dom_sf"/>
</dbReference>
<feature type="region of interest" description="Disordered" evidence="23">
    <location>
        <begin position="782"/>
        <end position="804"/>
    </location>
</feature>
<evidence type="ECO:0000256" key="10">
    <source>
        <dbReference type="ARBA" id="ARBA00022692"/>
    </source>
</evidence>
<dbReference type="InterPro" id="IPR003591">
    <property type="entry name" value="Leu-rich_rpt_typical-subtyp"/>
</dbReference>
<dbReference type="GO" id="GO:0009409">
    <property type="term" value="P:response to cold"/>
    <property type="evidence" value="ECO:0007669"/>
    <property type="project" value="UniProtKB-ARBA"/>
</dbReference>
<evidence type="ECO:0000256" key="1">
    <source>
        <dbReference type="ARBA" id="ARBA00004251"/>
    </source>
</evidence>
<keyword evidence="16 24" id="KW-1133">Transmembrane helix</keyword>
<comment type="catalytic activity">
    <reaction evidence="20">
        <text>L-threonyl-[protein] + ATP = O-phospho-L-threonyl-[protein] + ADP + H(+)</text>
        <dbReference type="Rhea" id="RHEA:46608"/>
        <dbReference type="Rhea" id="RHEA-COMP:11060"/>
        <dbReference type="Rhea" id="RHEA-COMP:11605"/>
        <dbReference type="ChEBI" id="CHEBI:15378"/>
        <dbReference type="ChEBI" id="CHEBI:30013"/>
        <dbReference type="ChEBI" id="CHEBI:30616"/>
        <dbReference type="ChEBI" id="CHEBI:61977"/>
        <dbReference type="ChEBI" id="CHEBI:456216"/>
        <dbReference type="EC" id="2.7.11.1"/>
    </reaction>
</comment>
<dbReference type="InterPro" id="IPR013210">
    <property type="entry name" value="LRR_N_plant-typ"/>
</dbReference>
<dbReference type="GO" id="GO:0009414">
    <property type="term" value="P:response to water deprivation"/>
    <property type="evidence" value="ECO:0007669"/>
    <property type="project" value="UniProtKB-ARBA"/>
</dbReference>
<dbReference type="InterPro" id="IPR050647">
    <property type="entry name" value="Plant_LRR-RLKs"/>
</dbReference>
<dbReference type="FunFam" id="3.30.200.20:FF:000260">
    <property type="entry name" value="LRR receptor-like serine/threonine-protein kinase RPK2"/>
    <property type="match status" value="1"/>
</dbReference>
<comment type="caution">
    <text evidence="26">The sequence shown here is derived from an EMBL/GenBank/DDBJ whole genome shotgun (WGS) entry which is preliminary data.</text>
</comment>
<dbReference type="FunFam" id="3.80.10.10:FF:000095">
    <property type="entry name" value="LRR receptor-like serine/threonine-protein kinase GSO1"/>
    <property type="match status" value="2"/>
</dbReference>
<dbReference type="PANTHER" id="PTHR48056">
    <property type="entry name" value="LRR RECEPTOR-LIKE SERINE/THREONINE-PROTEIN KINASE-RELATED"/>
    <property type="match status" value="1"/>
</dbReference>
<keyword evidence="4" id="KW-0217">Developmental protein</keyword>
<dbReference type="PROSITE" id="PS50011">
    <property type="entry name" value="PROTEIN_KINASE_DOM"/>
    <property type="match status" value="1"/>
</dbReference>
<keyword evidence="15 22" id="KW-0067">ATP-binding</keyword>
<accession>A0A9D4ZHR9</accession>
<evidence type="ECO:0000256" key="19">
    <source>
        <dbReference type="ARBA" id="ARBA00023180"/>
    </source>
</evidence>
<evidence type="ECO:0000256" key="2">
    <source>
        <dbReference type="ARBA" id="ARBA00008684"/>
    </source>
</evidence>
<dbReference type="Gene3D" id="3.80.10.10">
    <property type="entry name" value="Ribonuclease Inhibitor"/>
    <property type="match status" value="4"/>
</dbReference>
<evidence type="ECO:0000256" key="23">
    <source>
        <dbReference type="SAM" id="MobiDB-lite"/>
    </source>
</evidence>
<keyword evidence="13 22" id="KW-0547">Nucleotide-binding</keyword>
<dbReference type="PANTHER" id="PTHR48056:SF63">
    <property type="entry name" value="PROTEIN KINASE DOMAIN-CONTAINING PROTEIN"/>
    <property type="match status" value="1"/>
</dbReference>
<keyword evidence="17 24" id="KW-0472">Membrane</keyword>
<evidence type="ECO:0000313" key="27">
    <source>
        <dbReference type="Proteomes" id="UP000886520"/>
    </source>
</evidence>
<dbReference type="InterPro" id="IPR000719">
    <property type="entry name" value="Prot_kinase_dom"/>
</dbReference>
<feature type="binding site" evidence="22">
    <location>
        <position position="906"/>
    </location>
    <ligand>
        <name>ATP</name>
        <dbReference type="ChEBI" id="CHEBI:30616"/>
    </ligand>
</feature>
<feature type="transmembrane region" description="Helical" evidence="24">
    <location>
        <begin position="813"/>
        <end position="836"/>
    </location>
</feature>
<evidence type="ECO:0000256" key="15">
    <source>
        <dbReference type="ARBA" id="ARBA00022840"/>
    </source>
</evidence>
<evidence type="ECO:0000256" key="13">
    <source>
        <dbReference type="ARBA" id="ARBA00022741"/>
    </source>
</evidence>
<dbReference type="InterPro" id="IPR017441">
    <property type="entry name" value="Protein_kinase_ATP_BS"/>
</dbReference>
<evidence type="ECO:0000256" key="18">
    <source>
        <dbReference type="ARBA" id="ARBA00023170"/>
    </source>
</evidence>
<evidence type="ECO:0000256" key="16">
    <source>
        <dbReference type="ARBA" id="ARBA00022989"/>
    </source>
</evidence>
<dbReference type="SMART" id="SM00220">
    <property type="entry name" value="S_TKc"/>
    <property type="match status" value="1"/>
</dbReference>
<evidence type="ECO:0000256" key="5">
    <source>
        <dbReference type="ARBA" id="ARBA00022475"/>
    </source>
</evidence>
<evidence type="ECO:0000256" key="24">
    <source>
        <dbReference type="SAM" id="Phobius"/>
    </source>
</evidence>
<dbReference type="Pfam" id="PF00069">
    <property type="entry name" value="Pkinase"/>
    <property type="match status" value="1"/>
</dbReference>
<evidence type="ECO:0000256" key="20">
    <source>
        <dbReference type="ARBA" id="ARBA00047899"/>
    </source>
</evidence>
<dbReference type="GO" id="GO:0009945">
    <property type="term" value="P:radial axis specification"/>
    <property type="evidence" value="ECO:0007669"/>
    <property type="project" value="UniProtKB-ARBA"/>
</dbReference>
<evidence type="ECO:0000256" key="11">
    <source>
        <dbReference type="ARBA" id="ARBA00022729"/>
    </source>
</evidence>
<proteinExistence type="inferred from homology"/>
<evidence type="ECO:0000256" key="8">
    <source>
        <dbReference type="ARBA" id="ARBA00022614"/>
    </source>
</evidence>
<feature type="domain" description="Protein kinase" evidence="25">
    <location>
        <begin position="878"/>
        <end position="1153"/>
    </location>
</feature>
<dbReference type="PROSITE" id="PS00108">
    <property type="entry name" value="PROTEIN_KINASE_ST"/>
    <property type="match status" value="1"/>
</dbReference>
<comment type="catalytic activity">
    <reaction evidence="21">
        <text>L-seryl-[protein] + ATP = O-phospho-L-seryl-[protein] + ADP + H(+)</text>
        <dbReference type="Rhea" id="RHEA:17989"/>
        <dbReference type="Rhea" id="RHEA-COMP:9863"/>
        <dbReference type="Rhea" id="RHEA-COMP:11604"/>
        <dbReference type="ChEBI" id="CHEBI:15378"/>
        <dbReference type="ChEBI" id="CHEBI:29999"/>
        <dbReference type="ChEBI" id="CHEBI:30616"/>
        <dbReference type="ChEBI" id="CHEBI:83421"/>
        <dbReference type="ChEBI" id="CHEBI:456216"/>
        <dbReference type="EC" id="2.7.11.1"/>
    </reaction>
</comment>
<dbReference type="EMBL" id="JABFUD020000009">
    <property type="protein sequence ID" value="KAI5075924.1"/>
    <property type="molecule type" value="Genomic_DNA"/>
</dbReference>
<evidence type="ECO:0000256" key="22">
    <source>
        <dbReference type="PROSITE-ProRule" id="PRU10141"/>
    </source>
</evidence>
<gene>
    <name evidence="26" type="ORF">GOP47_0010000</name>
</gene>
<dbReference type="InterPro" id="IPR008271">
    <property type="entry name" value="Ser/Thr_kinase_AS"/>
</dbReference>
<dbReference type="GO" id="GO:0005524">
    <property type="term" value="F:ATP binding"/>
    <property type="evidence" value="ECO:0007669"/>
    <property type="project" value="UniProtKB-UniRule"/>
</dbReference>
<evidence type="ECO:0000256" key="7">
    <source>
        <dbReference type="ARBA" id="ARBA00022553"/>
    </source>
</evidence>
<keyword evidence="6" id="KW-0723">Serine/threonine-protein kinase</keyword>
<dbReference type="FunFam" id="1.10.510.10:FF:000192">
    <property type="entry name" value="LRR receptor-like serine/threonine-protein kinase RPK2"/>
    <property type="match status" value="1"/>
</dbReference>
<keyword evidence="12" id="KW-0677">Repeat</keyword>
<dbReference type="Pfam" id="PF00560">
    <property type="entry name" value="LRR_1"/>
    <property type="match status" value="6"/>
</dbReference>
<evidence type="ECO:0000256" key="6">
    <source>
        <dbReference type="ARBA" id="ARBA00022527"/>
    </source>
</evidence>
<dbReference type="CDD" id="cd14066">
    <property type="entry name" value="STKc_IRAK"/>
    <property type="match status" value="1"/>
</dbReference>
<dbReference type="SUPFAM" id="SSF52058">
    <property type="entry name" value="L domain-like"/>
    <property type="match status" value="1"/>
</dbReference>
<dbReference type="Gene3D" id="1.10.510.10">
    <property type="entry name" value="Transferase(Phosphotransferase) domain 1"/>
    <property type="match status" value="1"/>
</dbReference>
<keyword evidence="8" id="KW-0433">Leucine-rich repeat</keyword>
<sequence>MYGVFGACLRSAPVRFSVFFILSVWYQWQWGGVLSLTSDEVALLTIKASIEADPQGFFSDWREGVDHCHWRGVGCDASGRVISLNITGRGLDLTDTPSSCGFYKLVHKAFGDTELPCLAYEKTVHQSGSPNKISDDSSFAACTLKGTLSPAVGDLPELRILSLSFNGFFGQIPKEVSLLKYLEHIDLQGNEFSGSLPSGLGQISRLKTLNVAHNNLQGTIPQEISSCRNLEVLNLSGNRLSGAIPTFFEHMPSLRVVALSSNQLFGTIPIELTSNCGRLEHLHLEDNYLFGKIPKGFGNCCHLQSLLLASNVLSGTIPPDIGQLQELQVLDVSRNSLGGNIPYELANCSHLLILVLTNNLPFCQTLPSVSVEGASSYQKGEYNYFSSIPTPVMALPNLRLLWAPGAAVWGGTLSSRWGSSLEVLNLASNSLTGSIPEELVQCKRLLYLDLSNNKLEGSLPSIPVHCLVVFNVSGNVLTGELPGNFSAECSMATLLDSFPTYAAEPSSVDNASFSREALSRYFSSLYCGVILRGLPSWFSDQGGISVVHDMSKNNFTGALQAVIIGDILLTRVPVYGLCVSDNQLTGTLSSSLFNLCQKLGAFSLKVSRNNFLGALPAEAISKCTSLKQFEAAGNQLNGIIPQGLGKLKHLVEIDLSLNHLIGELPTEVGELQQLQYYIVAENNLTGVIPESYGELSSLLVLDFSGNNLTGSIPENLAELQNLTKLLLSKNHLSGFVPENFTRLKYLSEMDVAFNNLSHTVRHSGNLESLCTNVSAESNELPKSCALSTPAPSNETNEEPYAGHVPKKNSHPNAILIAAITSGCAIAAVLIILLLVFHFSKQDNRVRASHRHERRHLTMFRSFEFEVAYENVVAATGNFSLNNLIGTGGFGATYKAEVSPGFLVAVKRLSSGRFQGTQQFEAEIRTLGRVQHPNLVTLFGYHASDNEKFLIYNFLPGGNLENLIHDPRRGSVSWRVRLRIALNIAQALAYLHDECAPRVLHRDIKPSNVLLDNNLNAFLSDFGLARLLSASETHATTDVAGTFGYVAPEYAMTCRLSEKADVYSYGVVLLELLSGKKALDPYFSKYGNGFNIVNWAAHFYRKGKPLEILAPGLWDQGLQSELTDVVKLAVRCTMTSLSVRPTMRQVVNILKEME</sequence>
<dbReference type="SUPFAM" id="SSF56112">
    <property type="entry name" value="Protein kinase-like (PK-like)"/>
    <property type="match status" value="1"/>
</dbReference>
<keyword evidence="19" id="KW-0325">Glycoprotein</keyword>
<keyword evidence="18" id="KW-0675">Receptor</keyword>
<dbReference type="Pfam" id="PF13855">
    <property type="entry name" value="LRR_8"/>
    <property type="match status" value="2"/>
</dbReference>
<evidence type="ECO:0000256" key="9">
    <source>
        <dbReference type="ARBA" id="ARBA00022679"/>
    </source>
</evidence>
<keyword evidence="11" id="KW-0732">Signal</keyword>
<evidence type="ECO:0000256" key="4">
    <source>
        <dbReference type="ARBA" id="ARBA00022473"/>
    </source>
</evidence>
<dbReference type="SUPFAM" id="SSF52047">
    <property type="entry name" value="RNI-like"/>
    <property type="match status" value="1"/>
</dbReference>
<evidence type="ECO:0000259" key="25">
    <source>
        <dbReference type="PROSITE" id="PS50011"/>
    </source>
</evidence>
<dbReference type="OrthoDB" id="1896041at2759"/>
<dbReference type="Gene3D" id="3.30.200.20">
    <property type="entry name" value="Phosphorylase Kinase, domain 1"/>
    <property type="match status" value="1"/>
</dbReference>
<keyword evidence="5" id="KW-1003">Cell membrane</keyword>
<evidence type="ECO:0000256" key="14">
    <source>
        <dbReference type="ARBA" id="ARBA00022777"/>
    </source>
</evidence>
<dbReference type="InterPro" id="IPR011009">
    <property type="entry name" value="Kinase-like_dom_sf"/>
</dbReference>
<dbReference type="GO" id="GO:0005886">
    <property type="term" value="C:plasma membrane"/>
    <property type="evidence" value="ECO:0007669"/>
    <property type="project" value="UniProtKB-SubCell"/>
</dbReference>
<organism evidence="26 27">
    <name type="scientific">Adiantum capillus-veneris</name>
    <name type="common">Maidenhair fern</name>
    <dbReference type="NCBI Taxonomy" id="13818"/>
    <lineage>
        <taxon>Eukaryota</taxon>
        <taxon>Viridiplantae</taxon>
        <taxon>Streptophyta</taxon>
        <taxon>Embryophyta</taxon>
        <taxon>Tracheophyta</taxon>
        <taxon>Polypodiopsida</taxon>
        <taxon>Polypodiidae</taxon>
        <taxon>Polypodiales</taxon>
        <taxon>Pteridineae</taxon>
        <taxon>Pteridaceae</taxon>
        <taxon>Vittarioideae</taxon>
        <taxon>Adiantum</taxon>
    </lineage>
</organism>
<dbReference type="InterPro" id="IPR001611">
    <property type="entry name" value="Leu-rich_rpt"/>
</dbReference>
<name>A0A9D4ZHR9_ADICA</name>
<dbReference type="GO" id="GO:0004674">
    <property type="term" value="F:protein serine/threonine kinase activity"/>
    <property type="evidence" value="ECO:0007669"/>
    <property type="project" value="UniProtKB-KW"/>
</dbReference>
<keyword evidence="10 24" id="KW-0812">Transmembrane</keyword>
<dbReference type="PROSITE" id="PS00107">
    <property type="entry name" value="PROTEIN_KINASE_ATP"/>
    <property type="match status" value="1"/>
</dbReference>
<evidence type="ECO:0000313" key="26">
    <source>
        <dbReference type="EMBL" id="KAI5075924.1"/>
    </source>
</evidence>
<keyword evidence="14" id="KW-0418">Kinase</keyword>